<feature type="region of interest" description="Disordered" evidence="1">
    <location>
        <begin position="1"/>
        <end position="42"/>
    </location>
</feature>
<keyword evidence="2" id="KW-0812">Transmembrane</keyword>
<gene>
    <name evidence="3" type="ORF">GCM10011608_56910</name>
</gene>
<proteinExistence type="predicted"/>
<evidence type="ECO:0000313" key="3">
    <source>
        <dbReference type="EMBL" id="GGM64204.1"/>
    </source>
</evidence>
<feature type="compositionally biased region" description="Basic and acidic residues" evidence="1">
    <location>
        <begin position="1"/>
        <end position="14"/>
    </location>
</feature>
<sequence length="230" mass="24903">MLPDALRDTRRVSEEQPSAAGAPPAAASPPEQKASDPEQAEESPWWKNAAIVVPAIIGIIGVVVSAYLALNPRAAPEVDNATLCRQKHPDAKEVPVEVEARSPSRFSGCVWPPVLGADPDGYWTVQVQDFEIPGSYAAQKFTAIQVFSTSCFALTLDYRFFSQGTAAHSRFTVDTVQTVSGYDGEVVNLYAEVPNPPHEVLQAQDTHLIVLINSRYTLHRVRCTDSGGDG</sequence>
<dbReference type="AlphaFoldDB" id="A0A917U7H9"/>
<feature type="transmembrane region" description="Helical" evidence="2">
    <location>
        <begin position="49"/>
        <end position="70"/>
    </location>
</feature>
<evidence type="ECO:0000256" key="2">
    <source>
        <dbReference type="SAM" id="Phobius"/>
    </source>
</evidence>
<evidence type="ECO:0000256" key="1">
    <source>
        <dbReference type="SAM" id="MobiDB-lite"/>
    </source>
</evidence>
<name>A0A917U7H9_9ACTN</name>
<dbReference type="EMBL" id="BMNB01000042">
    <property type="protein sequence ID" value="GGM64204.1"/>
    <property type="molecule type" value="Genomic_DNA"/>
</dbReference>
<keyword evidence="2" id="KW-0472">Membrane</keyword>
<evidence type="ECO:0000313" key="4">
    <source>
        <dbReference type="Proteomes" id="UP000608890"/>
    </source>
</evidence>
<feature type="compositionally biased region" description="Low complexity" evidence="1">
    <location>
        <begin position="15"/>
        <end position="32"/>
    </location>
</feature>
<accession>A0A917U7H9</accession>
<comment type="caution">
    <text evidence="3">The sequence shown here is derived from an EMBL/GenBank/DDBJ whole genome shotgun (WGS) entry which is preliminary data.</text>
</comment>
<organism evidence="3 4">
    <name type="scientific">Micromonospora sonchi</name>
    <dbReference type="NCBI Taxonomy" id="1763543"/>
    <lineage>
        <taxon>Bacteria</taxon>
        <taxon>Bacillati</taxon>
        <taxon>Actinomycetota</taxon>
        <taxon>Actinomycetes</taxon>
        <taxon>Micromonosporales</taxon>
        <taxon>Micromonosporaceae</taxon>
        <taxon>Micromonospora</taxon>
    </lineage>
</organism>
<reference evidence="3" key="2">
    <citation type="submission" date="2020-09" db="EMBL/GenBank/DDBJ databases">
        <authorList>
            <person name="Sun Q."/>
            <person name="Zhou Y."/>
        </authorList>
    </citation>
    <scope>NUCLEOTIDE SEQUENCE</scope>
    <source>
        <strain evidence="3">CGMCC 4.7312</strain>
    </source>
</reference>
<reference evidence="3" key="1">
    <citation type="journal article" date="2014" name="Int. J. Syst. Evol. Microbiol.">
        <title>Complete genome sequence of Corynebacterium casei LMG S-19264T (=DSM 44701T), isolated from a smear-ripened cheese.</title>
        <authorList>
            <consortium name="US DOE Joint Genome Institute (JGI-PGF)"/>
            <person name="Walter F."/>
            <person name="Albersmeier A."/>
            <person name="Kalinowski J."/>
            <person name="Ruckert C."/>
        </authorList>
    </citation>
    <scope>NUCLEOTIDE SEQUENCE</scope>
    <source>
        <strain evidence="3">CGMCC 4.7312</strain>
    </source>
</reference>
<protein>
    <submittedName>
        <fullName evidence="3">Uncharacterized protein</fullName>
    </submittedName>
</protein>
<dbReference type="Proteomes" id="UP000608890">
    <property type="component" value="Unassembled WGS sequence"/>
</dbReference>
<keyword evidence="4" id="KW-1185">Reference proteome</keyword>
<keyword evidence="2" id="KW-1133">Transmembrane helix</keyword>